<comment type="subcellular location">
    <subcellularLocation>
        <location evidence="1 8">Cell outer membrane</location>
        <topology evidence="1 8">Multi-pass membrane protein</topology>
    </subcellularLocation>
</comment>
<keyword evidence="2 8" id="KW-0813">Transport</keyword>
<sequence length="943" mass="104200">MSSFIPRPSTQLLNFKPNPYAQIIRKMIYISVFMGISPSMAWAQDVANEVVVLPVIEMEAEYQQQALKEGNMDIPRTENDVQPYTVITKEEIKNTGVNNVSALITKLLPQATSTPNSSGSGFTGTTSQINLRGLGANHTLILINGRRTAGIGNRGTAESTDQPNLNNIPLEAIERIEVLPTSASAIYGSGAIGGVINVVLKRDYIGTEVSMRYEDTTGNGQPTKTVSLVSGFALEDGRTQVLFTASKRDQDVLKHAEKNWRNIGRNRQLKNNPDSLNNASSPPAGHLVNLRIKNDDGTYTAAHIPKGWNGDVSQLGKGYALGLSNQMSAWSDQTQIALETKTEAYSLAINRDFSDRLNVYLEGAYDKEEGKHLTTPHGYGVVTYKADNPANPFGKEVQVNYPVNWSDIGEKSYRKTENETKRLATGFTFDLTPNFTLSADYSWSRANVMVNYPRRGSKNPGAIAWAKDLDAGLINLIKDTTTDGTDVIAKYWNYPKTQTQSTVNDFAFRGAGSVYSWYAGDISMATGLEYSKTETEGFADHQHVDNPWRKPIERNMEAKSAYLELSIPFISPEMDLPWAKLLDVQVAGRYEEFAIDSRTPQYTVDSATGYNSVLTGYNYQDKTKFDAISPTIGFRFAPNDQVLLRASYSEGFIAPKLAQLAELNSTSVHNSTLVDPRTGKELGSYTEIGGGNPSITPESSKSYNVGVVFTPDWVPDLRWSVDYFQIEKDNNIATPNAEYVLNNEDRFPGRVIRNAQGQVESINTQPFNALGLKTSGIDTALSYRFDSLLGDANFNLGYTYVDQYIQQTNLTGGWESKLDGSVSGDPIRHRANASFSFKANDVWTFGWGAQYYSGYNITNAAAILNQTGVAAEHLKIGSEISHDIFARANFKVPGIKKLNGAELGFGINNLFDQYTVDMSGTNYLNRYSSQIGRNYYLNFKLSF</sequence>
<evidence type="ECO:0000256" key="2">
    <source>
        <dbReference type="ARBA" id="ARBA00022448"/>
    </source>
</evidence>
<dbReference type="InterPro" id="IPR039426">
    <property type="entry name" value="TonB-dep_rcpt-like"/>
</dbReference>
<gene>
    <name evidence="13" type="ORF">RFH47_03845</name>
</gene>
<evidence type="ECO:0000256" key="4">
    <source>
        <dbReference type="ARBA" id="ARBA00022692"/>
    </source>
</evidence>
<dbReference type="Pfam" id="PF07715">
    <property type="entry name" value="Plug"/>
    <property type="match status" value="1"/>
</dbReference>
<dbReference type="EMBL" id="JAVIDL010000005">
    <property type="protein sequence ID" value="MDQ8934864.1"/>
    <property type="molecule type" value="Genomic_DNA"/>
</dbReference>
<dbReference type="PROSITE" id="PS52016">
    <property type="entry name" value="TONB_DEPENDENT_REC_3"/>
    <property type="match status" value="1"/>
</dbReference>
<keyword evidence="5 9" id="KW-0798">TonB box</keyword>
<dbReference type="Gene3D" id="2.40.170.20">
    <property type="entry name" value="TonB-dependent receptor, beta-barrel domain"/>
    <property type="match status" value="1"/>
</dbReference>
<keyword evidence="13" id="KW-0675">Receptor</keyword>
<dbReference type="InterPro" id="IPR037066">
    <property type="entry name" value="Plug_dom_sf"/>
</dbReference>
<feature type="compositionally biased region" description="Polar residues" evidence="10">
    <location>
        <begin position="269"/>
        <end position="281"/>
    </location>
</feature>
<organism evidence="13 14">
    <name type="scientific">Acinetobacter rudis</name>
    <dbReference type="NCBI Taxonomy" id="632955"/>
    <lineage>
        <taxon>Bacteria</taxon>
        <taxon>Pseudomonadati</taxon>
        <taxon>Pseudomonadota</taxon>
        <taxon>Gammaproteobacteria</taxon>
        <taxon>Moraxellales</taxon>
        <taxon>Moraxellaceae</taxon>
        <taxon>Acinetobacter</taxon>
    </lineage>
</organism>
<feature type="domain" description="TonB-dependent receptor-like beta-barrel" evidence="11">
    <location>
        <begin position="377"/>
        <end position="910"/>
    </location>
</feature>
<dbReference type="Proteomes" id="UP001243844">
    <property type="component" value="Unassembled WGS sequence"/>
</dbReference>
<evidence type="ECO:0000256" key="10">
    <source>
        <dbReference type="SAM" id="MobiDB-lite"/>
    </source>
</evidence>
<keyword evidence="6 8" id="KW-0472">Membrane</keyword>
<dbReference type="InterPro" id="IPR012910">
    <property type="entry name" value="Plug_dom"/>
</dbReference>
<keyword evidence="4 8" id="KW-0812">Transmembrane</keyword>
<evidence type="ECO:0000259" key="11">
    <source>
        <dbReference type="Pfam" id="PF00593"/>
    </source>
</evidence>
<feature type="domain" description="TonB-dependent receptor plug" evidence="12">
    <location>
        <begin position="82"/>
        <end position="195"/>
    </location>
</feature>
<dbReference type="GO" id="GO:0009279">
    <property type="term" value="C:cell outer membrane"/>
    <property type="evidence" value="ECO:0007669"/>
    <property type="project" value="UniProtKB-SubCell"/>
</dbReference>
<dbReference type="AlphaFoldDB" id="A0AAW8J5D4"/>
<evidence type="ECO:0000259" key="12">
    <source>
        <dbReference type="Pfam" id="PF07715"/>
    </source>
</evidence>
<dbReference type="InterPro" id="IPR036942">
    <property type="entry name" value="Beta-barrel_TonB_sf"/>
</dbReference>
<dbReference type="CDD" id="cd01347">
    <property type="entry name" value="ligand_gated_channel"/>
    <property type="match status" value="1"/>
</dbReference>
<name>A0AAW8J5D4_9GAMM</name>
<dbReference type="PANTHER" id="PTHR47234:SF1">
    <property type="entry name" value="TONB-DEPENDENT RECEPTOR"/>
    <property type="match status" value="1"/>
</dbReference>
<evidence type="ECO:0000256" key="6">
    <source>
        <dbReference type="ARBA" id="ARBA00023136"/>
    </source>
</evidence>
<dbReference type="InterPro" id="IPR000531">
    <property type="entry name" value="Beta-barrel_TonB"/>
</dbReference>
<dbReference type="SUPFAM" id="SSF56935">
    <property type="entry name" value="Porins"/>
    <property type="match status" value="1"/>
</dbReference>
<proteinExistence type="inferred from homology"/>
<accession>A0AAW8J5D4</accession>
<evidence type="ECO:0000256" key="3">
    <source>
        <dbReference type="ARBA" id="ARBA00022452"/>
    </source>
</evidence>
<reference evidence="13" key="1">
    <citation type="submission" date="2023-08" db="EMBL/GenBank/DDBJ databases">
        <title>Emergence of clinically-relevant ST2 carbapenem-resistant Acinetobacter baumannii strains in hospital sewages in Zhejiang, East of China.</title>
        <authorList>
            <person name="Kaichao C."/>
            <person name="Zhang R."/>
        </authorList>
    </citation>
    <scope>NUCLEOTIDE SEQUENCE</scope>
    <source>
        <strain evidence="13">M-RB-37</strain>
    </source>
</reference>
<dbReference type="Gene3D" id="2.170.130.10">
    <property type="entry name" value="TonB-dependent receptor, plug domain"/>
    <property type="match status" value="1"/>
</dbReference>
<comment type="caution">
    <text evidence="13">The sequence shown here is derived from an EMBL/GenBank/DDBJ whole genome shotgun (WGS) entry which is preliminary data.</text>
</comment>
<evidence type="ECO:0000313" key="13">
    <source>
        <dbReference type="EMBL" id="MDQ8934864.1"/>
    </source>
</evidence>
<evidence type="ECO:0000256" key="9">
    <source>
        <dbReference type="RuleBase" id="RU003357"/>
    </source>
</evidence>
<feature type="region of interest" description="Disordered" evidence="10">
    <location>
        <begin position="265"/>
        <end position="286"/>
    </location>
</feature>
<evidence type="ECO:0000256" key="1">
    <source>
        <dbReference type="ARBA" id="ARBA00004571"/>
    </source>
</evidence>
<protein>
    <submittedName>
        <fullName evidence="13">TonB-dependent receptor</fullName>
    </submittedName>
</protein>
<evidence type="ECO:0000256" key="5">
    <source>
        <dbReference type="ARBA" id="ARBA00023077"/>
    </source>
</evidence>
<evidence type="ECO:0000256" key="7">
    <source>
        <dbReference type="ARBA" id="ARBA00023237"/>
    </source>
</evidence>
<keyword evidence="3 8" id="KW-1134">Transmembrane beta strand</keyword>
<dbReference type="Pfam" id="PF00593">
    <property type="entry name" value="TonB_dep_Rec_b-barrel"/>
    <property type="match status" value="1"/>
</dbReference>
<keyword evidence="7 8" id="KW-0998">Cell outer membrane</keyword>
<dbReference type="PANTHER" id="PTHR47234">
    <property type="match status" value="1"/>
</dbReference>
<evidence type="ECO:0000313" key="14">
    <source>
        <dbReference type="Proteomes" id="UP001243844"/>
    </source>
</evidence>
<evidence type="ECO:0000256" key="8">
    <source>
        <dbReference type="PROSITE-ProRule" id="PRU01360"/>
    </source>
</evidence>
<comment type="similarity">
    <text evidence="8 9">Belongs to the TonB-dependent receptor family.</text>
</comment>